<comment type="similarity">
    <text evidence="1">Belongs to the 5-formyltetrahydrofolate cyclo-ligase family.</text>
</comment>
<dbReference type="GeneID" id="33058365"/>
<name>A0A0H3M002_EHRRW</name>
<dbReference type="HOGENOM" id="CLU_066245_0_1_5"/>
<dbReference type="GO" id="GO:0009396">
    <property type="term" value="P:folic acid-containing compound biosynthetic process"/>
    <property type="evidence" value="ECO:0007669"/>
    <property type="project" value="TreeGrafter"/>
</dbReference>
<gene>
    <name evidence="6" type="ordered locus">ERWE_CDS_05120</name>
</gene>
<feature type="binding site" evidence="4">
    <location>
        <position position="60"/>
    </location>
    <ligand>
        <name>substrate</name>
    </ligand>
</feature>
<dbReference type="Proteomes" id="UP000001021">
    <property type="component" value="Chromosome"/>
</dbReference>
<dbReference type="PANTHER" id="PTHR23407:SF1">
    <property type="entry name" value="5-FORMYLTETRAHYDROFOLATE CYCLO-LIGASE"/>
    <property type="match status" value="1"/>
</dbReference>
<proteinExistence type="inferred from homology"/>
<accession>A0A0H3M002</accession>
<feature type="binding site" evidence="4">
    <location>
        <begin position="11"/>
        <end position="15"/>
    </location>
    <ligand>
        <name>ATP</name>
        <dbReference type="ChEBI" id="CHEBI:30616"/>
    </ligand>
</feature>
<dbReference type="InterPro" id="IPR024185">
    <property type="entry name" value="FTHF_cligase-like_sf"/>
</dbReference>
<dbReference type="EMBL" id="CR925678">
    <property type="protein sequence ID" value="CAI27006.1"/>
    <property type="molecule type" value="Genomic_DNA"/>
</dbReference>
<feature type="binding site" evidence="4">
    <location>
        <position position="55"/>
    </location>
    <ligand>
        <name>substrate</name>
    </ligand>
</feature>
<dbReference type="Pfam" id="PF01812">
    <property type="entry name" value="5-FTHF_cyc-lig"/>
    <property type="match status" value="1"/>
</dbReference>
<evidence type="ECO:0000313" key="6">
    <source>
        <dbReference type="EMBL" id="CAI27006.1"/>
    </source>
</evidence>
<dbReference type="RefSeq" id="WP_011155171.1">
    <property type="nucleotide sequence ID" value="NC_005295.2"/>
</dbReference>
<organism evidence="6 7">
    <name type="scientific">Ehrlichia ruminantium (strain Welgevonden)</name>
    <dbReference type="NCBI Taxonomy" id="254945"/>
    <lineage>
        <taxon>Bacteria</taxon>
        <taxon>Pseudomonadati</taxon>
        <taxon>Pseudomonadota</taxon>
        <taxon>Alphaproteobacteria</taxon>
        <taxon>Rickettsiales</taxon>
        <taxon>Anaplasmataceae</taxon>
        <taxon>Ehrlichia</taxon>
    </lineage>
</organism>
<reference evidence="6 7" key="1">
    <citation type="journal article" date="2006" name="J. Bacteriol.">
        <title>Comparative genomic analysis of three strains of Ehrlichia ruminantium reveals an active process of genome size plasticity.</title>
        <authorList>
            <person name="Frutos R."/>
            <person name="Viari A."/>
            <person name="Ferraz C."/>
            <person name="Morgat A."/>
            <person name="Eychenie S."/>
            <person name="Kandassami Y."/>
            <person name="Chantal I."/>
            <person name="Bensaid A."/>
            <person name="Coissac E."/>
            <person name="Vachiery N."/>
            <person name="Demaille J."/>
            <person name="Martinez D."/>
        </authorList>
    </citation>
    <scope>NUCLEOTIDE SEQUENCE [LARGE SCALE GENOMIC DNA]</scope>
    <source>
        <strain evidence="6 7">Welgevonden</strain>
    </source>
</reference>
<sequence length="173" mass="19708">MVNIENIHQKKTELRKRYRKLRKEVIHKEEAARLLLNNYINNVITEGSSITSGYIPIDGEIDVLPLMHHLLQKGNVVAVPVIDQGSKILSFHQWNTTNHIIPNIIIVPLVAFDKKLNRLGFGGGYYDTTIAKLKPHCKTIGIAYNIQLCDKIPTEPHDQILDMVITENMVYTT</sequence>
<evidence type="ECO:0000256" key="2">
    <source>
        <dbReference type="ARBA" id="ARBA00022741"/>
    </source>
</evidence>
<protein>
    <recommendedName>
        <fullName evidence="8">5-formyltetrahydrofolate cyclo-ligase</fullName>
    </recommendedName>
</protein>
<feature type="binding site" evidence="4">
    <location>
        <begin position="118"/>
        <end position="126"/>
    </location>
    <ligand>
        <name>ATP</name>
        <dbReference type="ChEBI" id="CHEBI:30616"/>
    </ligand>
</feature>
<evidence type="ECO:0008006" key="8">
    <source>
        <dbReference type="Google" id="ProtNLM"/>
    </source>
</evidence>
<evidence type="ECO:0000256" key="4">
    <source>
        <dbReference type="PIRSR" id="PIRSR006806-1"/>
    </source>
</evidence>
<dbReference type="Gene3D" id="3.40.50.10420">
    <property type="entry name" value="NagB/RpiA/CoA transferase-like"/>
    <property type="match status" value="2"/>
</dbReference>
<dbReference type="InterPro" id="IPR037171">
    <property type="entry name" value="NagB/RpiA_transferase-like"/>
</dbReference>
<dbReference type="GO" id="GO:0030272">
    <property type="term" value="F:5-formyltetrahydrofolate cyclo-ligase activity"/>
    <property type="evidence" value="ECO:0007669"/>
    <property type="project" value="TreeGrafter"/>
</dbReference>
<dbReference type="eggNOG" id="COG0212">
    <property type="taxonomic scope" value="Bacteria"/>
</dbReference>
<dbReference type="KEGG" id="eru:Erum4900"/>
<dbReference type="SUPFAM" id="SSF100950">
    <property type="entry name" value="NagB/RpiA/CoA transferase-like"/>
    <property type="match status" value="1"/>
</dbReference>
<evidence type="ECO:0000256" key="5">
    <source>
        <dbReference type="SAM" id="Coils"/>
    </source>
</evidence>
<evidence type="ECO:0000256" key="1">
    <source>
        <dbReference type="ARBA" id="ARBA00010638"/>
    </source>
</evidence>
<evidence type="ECO:0000256" key="3">
    <source>
        <dbReference type="ARBA" id="ARBA00022840"/>
    </source>
</evidence>
<keyword evidence="3 4" id="KW-0067">ATP-binding</keyword>
<keyword evidence="5" id="KW-0175">Coiled coil</keyword>
<keyword evidence="2 4" id="KW-0547">Nucleotide-binding</keyword>
<dbReference type="KEGG" id="erw:ERWE_CDS_05120"/>
<dbReference type="AlphaFoldDB" id="A0A0H3M002"/>
<dbReference type="PANTHER" id="PTHR23407">
    <property type="entry name" value="ATPASE INHIBITOR/5-FORMYLTETRAHYDROFOLATE CYCLO-LIGASE"/>
    <property type="match status" value="1"/>
</dbReference>
<dbReference type="GO" id="GO:0005524">
    <property type="term" value="F:ATP binding"/>
    <property type="evidence" value="ECO:0007669"/>
    <property type="project" value="UniProtKB-KW"/>
</dbReference>
<dbReference type="PIRSF" id="PIRSF006806">
    <property type="entry name" value="FTHF_cligase"/>
    <property type="match status" value="1"/>
</dbReference>
<evidence type="ECO:0000313" key="7">
    <source>
        <dbReference type="Proteomes" id="UP000001021"/>
    </source>
</evidence>
<feature type="coiled-coil region" evidence="5">
    <location>
        <begin position="4"/>
        <end position="31"/>
    </location>
</feature>
<dbReference type="GO" id="GO:0035999">
    <property type="term" value="P:tetrahydrofolate interconversion"/>
    <property type="evidence" value="ECO:0007669"/>
    <property type="project" value="TreeGrafter"/>
</dbReference>
<keyword evidence="7" id="KW-1185">Reference proteome</keyword>
<dbReference type="InterPro" id="IPR002698">
    <property type="entry name" value="FTHF_cligase"/>
</dbReference>